<evidence type="ECO:0000313" key="9">
    <source>
        <dbReference type="WBParaSite" id="SVE_0391600.1"/>
    </source>
</evidence>
<dbReference type="Proteomes" id="UP000035680">
    <property type="component" value="Unassembled WGS sequence"/>
</dbReference>
<evidence type="ECO:0000313" key="8">
    <source>
        <dbReference type="Proteomes" id="UP000035680"/>
    </source>
</evidence>
<protein>
    <submittedName>
        <fullName evidence="9">Integrase catalytic domain-containing protein</fullName>
    </submittedName>
</protein>
<dbReference type="PROSITE" id="PS50994">
    <property type="entry name" value="INTEGRASE"/>
    <property type="match status" value="1"/>
</dbReference>
<dbReference type="GO" id="GO:0003964">
    <property type="term" value="F:RNA-directed DNA polymerase activity"/>
    <property type="evidence" value="ECO:0007669"/>
    <property type="project" value="UniProtKB-KW"/>
</dbReference>
<keyword evidence="3" id="KW-0540">Nuclease</keyword>
<proteinExistence type="predicted"/>
<dbReference type="InterPro" id="IPR012337">
    <property type="entry name" value="RNaseH-like_sf"/>
</dbReference>
<name>A0A0K0F526_STRVS</name>
<dbReference type="AlphaFoldDB" id="A0A0K0F526"/>
<dbReference type="GO" id="GO:0035613">
    <property type="term" value="F:RNA stem-loop binding"/>
    <property type="evidence" value="ECO:0007669"/>
    <property type="project" value="TreeGrafter"/>
</dbReference>
<keyword evidence="8" id="KW-1185">Reference proteome</keyword>
<evidence type="ECO:0000256" key="5">
    <source>
        <dbReference type="ARBA" id="ARBA00022801"/>
    </source>
</evidence>
<dbReference type="GO" id="GO:0015074">
    <property type="term" value="P:DNA integration"/>
    <property type="evidence" value="ECO:0007669"/>
    <property type="project" value="InterPro"/>
</dbReference>
<dbReference type="PANTHER" id="PTHR41694:SF3">
    <property type="entry name" value="RNA-DIRECTED DNA POLYMERASE-RELATED"/>
    <property type="match status" value="1"/>
</dbReference>
<evidence type="ECO:0000256" key="3">
    <source>
        <dbReference type="ARBA" id="ARBA00022722"/>
    </source>
</evidence>
<keyword evidence="4" id="KW-0255">Endonuclease</keyword>
<reference evidence="9" key="2">
    <citation type="submission" date="2015-08" db="UniProtKB">
        <authorList>
            <consortium name="WormBaseParasite"/>
        </authorList>
    </citation>
    <scope>IDENTIFICATION</scope>
</reference>
<feature type="domain" description="Integrase catalytic" evidence="7">
    <location>
        <begin position="1"/>
        <end position="135"/>
    </location>
</feature>
<dbReference type="PANTHER" id="PTHR41694">
    <property type="entry name" value="ENDOGENOUS RETROVIRUS GROUP K MEMBER POL PROTEIN"/>
    <property type="match status" value="1"/>
</dbReference>
<dbReference type="GO" id="GO:0004519">
    <property type="term" value="F:endonuclease activity"/>
    <property type="evidence" value="ECO:0007669"/>
    <property type="project" value="UniProtKB-KW"/>
</dbReference>
<dbReference type="SUPFAM" id="SSF53098">
    <property type="entry name" value="Ribonuclease H-like"/>
    <property type="match status" value="1"/>
</dbReference>
<keyword evidence="2" id="KW-0548">Nucleotidyltransferase</keyword>
<evidence type="ECO:0000256" key="4">
    <source>
        <dbReference type="ARBA" id="ARBA00022759"/>
    </source>
</evidence>
<accession>A0A0K0F526</accession>
<dbReference type="GO" id="GO:0016787">
    <property type="term" value="F:hydrolase activity"/>
    <property type="evidence" value="ECO:0007669"/>
    <property type="project" value="UniProtKB-KW"/>
</dbReference>
<keyword evidence="5" id="KW-0378">Hydrolase</keyword>
<dbReference type="WBParaSite" id="SVE_0391600.1">
    <property type="protein sequence ID" value="SVE_0391600.1"/>
    <property type="gene ID" value="SVE_0391600"/>
</dbReference>
<dbReference type="Gene3D" id="3.30.420.10">
    <property type="entry name" value="Ribonuclease H-like superfamily/Ribonuclease H"/>
    <property type="match status" value="1"/>
</dbReference>
<evidence type="ECO:0000256" key="1">
    <source>
        <dbReference type="ARBA" id="ARBA00022679"/>
    </source>
</evidence>
<evidence type="ECO:0000256" key="2">
    <source>
        <dbReference type="ARBA" id="ARBA00022695"/>
    </source>
</evidence>
<keyword evidence="1" id="KW-0808">Transferase</keyword>
<organism evidence="8 9">
    <name type="scientific">Strongyloides venezuelensis</name>
    <name type="common">Threadworm</name>
    <dbReference type="NCBI Taxonomy" id="75913"/>
    <lineage>
        <taxon>Eukaryota</taxon>
        <taxon>Metazoa</taxon>
        <taxon>Ecdysozoa</taxon>
        <taxon>Nematoda</taxon>
        <taxon>Chromadorea</taxon>
        <taxon>Rhabditida</taxon>
        <taxon>Tylenchina</taxon>
        <taxon>Panagrolaimomorpha</taxon>
        <taxon>Strongyloidoidea</taxon>
        <taxon>Strongyloididae</taxon>
        <taxon>Strongyloides</taxon>
    </lineage>
</organism>
<reference evidence="8" key="1">
    <citation type="submission" date="2014-07" db="EMBL/GenBank/DDBJ databases">
        <authorList>
            <person name="Martin A.A"/>
            <person name="De Silva N."/>
        </authorList>
    </citation>
    <scope>NUCLEOTIDE SEQUENCE</scope>
</reference>
<keyword evidence="6" id="KW-0695">RNA-directed DNA polymerase</keyword>
<sequence>MIIDEYSQFVHFHLTTNMDISTTIKLLKLTFFLLGFSHTLKTDNGPAFIADLCKNFCKTYNVKHYDVSAYNHQINRIVEIFNRTIRESLRIYKEKDINDIINSTQYVNNFSYSTNQEEKPKEYIILNADRFTNESFSNTTLSGRRSLLNFIKEKLTT</sequence>
<dbReference type="InterPro" id="IPR001584">
    <property type="entry name" value="Integrase_cat-core"/>
</dbReference>
<evidence type="ECO:0000259" key="7">
    <source>
        <dbReference type="PROSITE" id="PS50994"/>
    </source>
</evidence>
<dbReference type="InterPro" id="IPR036397">
    <property type="entry name" value="RNaseH_sf"/>
</dbReference>
<evidence type="ECO:0000256" key="6">
    <source>
        <dbReference type="ARBA" id="ARBA00022918"/>
    </source>
</evidence>